<reference evidence="9 10" key="1">
    <citation type="submission" date="2019-08" db="EMBL/GenBank/DDBJ databases">
        <title>The genome of the soybean aphid Biotype 1, its phylome, world population structure and adaptation to the North American continent.</title>
        <authorList>
            <person name="Giordano R."/>
            <person name="Donthu R.K."/>
            <person name="Hernandez A.G."/>
            <person name="Wright C.L."/>
            <person name="Zimin A.V."/>
        </authorList>
    </citation>
    <scope>NUCLEOTIDE SEQUENCE [LARGE SCALE GENOMIC DNA]</scope>
    <source>
        <tissue evidence="9">Whole aphids</tissue>
    </source>
</reference>
<evidence type="ECO:0000256" key="2">
    <source>
        <dbReference type="ARBA" id="ARBA00022741"/>
    </source>
</evidence>
<proteinExistence type="predicted"/>
<evidence type="ECO:0000313" key="9">
    <source>
        <dbReference type="EMBL" id="KAE9544915.1"/>
    </source>
</evidence>
<dbReference type="AlphaFoldDB" id="A0A6G0U710"/>
<dbReference type="InterPro" id="IPR011545">
    <property type="entry name" value="DEAD/DEAH_box_helicase_dom"/>
</dbReference>
<keyword evidence="3" id="KW-0378">Hydrolase</keyword>
<dbReference type="SMART" id="SM00487">
    <property type="entry name" value="DEXDc"/>
    <property type="match status" value="1"/>
</dbReference>
<dbReference type="Pfam" id="PF00270">
    <property type="entry name" value="DEAD"/>
    <property type="match status" value="1"/>
</dbReference>
<name>A0A6G0U710_APHGL</name>
<dbReference type="Proteomes" id="UP000475862">
    <property type="component" value="Unassembled WGS sequence"/>
</dbReference>
<evidence type="ECO:0000256" key="5">
    <source>
        <dbReference type="ARBA" id="ARBA00022840"/>
    </source>
</evidence>
<dbReference type="GO" id="GO:0010468">
    <property type="term" value="P:regulation of gene expression"/>
    <property type="evidence" value="ECO:0007669"/>
    <property type="project" value="UniProtKB-ARBA"/>
</dbReference>
<evidence type="ECO:0000256" key="3">
    <source>
        <dbReference type="ARBA" id="ARBA00022801"/>
    </source>
</evidence>
<evidence type="ECO:0000256" key="1">
    <source>
        <dbReference type="ARBA" id="ARBA00012552"/>
    </source>
</evidence>
<feature type="domain" description="Helicase ATP-binding" evidence="7">
    <location>
        <begin position="61"/>
        <end position="186"/>
    </location>
</feature>
<keyword evidence="10" id="KW-1185">Reference proteome</keyword>
<dbReference type="InterPro" id="IPR014014">
    <property type="entry name" value="RNA_helicase_DEAD_Q_motif"/>
</dbReference>
<dbReference type="Gene3D" id="3.40.50.300">
    <property type="entry name" value="P-loop containing nucleotide triphosphate hydrolases"/>
    <property type="match status" value="2"/>
</dbReference>
<keyword evidence="2" id="KW-0547">Nucleotide-binding</keyword>
<feature type="non-terminal residue" evidence="9">
    <location>
        <position position="1"/>
    </location>
</feature>
<dbReference type="PANTHER" id="PTHR47958">
    <property type="entry name" value="ATP-DEPENDENT RNA HELICASE DBP3"/>
    <property type="match status" value="1"/>
</dbReference>
<comment type="caution">
    <text evidence="9">The sequence shown here is derived from an EMBL/GenBank/DDBJ whole genome shotgun (WGS) entry which is preliminary data.</text>
</comment>
<dbReference type="GO" id="GO:0003724">
    <property type="term" value="F:RNA helicase activity"/>
    <property type="evidence" value="ECO:0007669"/>
    <property type="project" value="UniProtKB-EC"/>
</dbReference>
<evidence type="ECO:0000313" key="10">
    <source>
        <dbReference type="Proteomes" id="UP000475862"/>
    </source>
</evidence>
<evidence type="ECO:0000259" key="7">
    <source>
        <dbReference type="PROSITE" id="PS51192"/>
    </source>
</evidence>
<dbReference type="GO" id="GO:0005524">
    <property type="term" value="F:ATP binding"/>
    <property type="evidence" value="ECO:0007669"/>
    <property type="project" value="UniProtKB-KW"/>
</dbReference>
<feature type="short sequence motif" description="Q motif" evidence="6">
    <location>
        <begin position="5"/>
        <end position="33"/>
    </location>
</feature>
<dbReference type="EC" id="3.6.4.13" evidence="1"/>
<evidence type="ECO:0000256" key="6">
    <source>
        <dbReference type="PROSITE-ProRule" id="PRU00552"/>
    </source>
</evidence>
<keyword evidence="4" id="KW-0347">Helicase</keyword>
<protein>
    <recommendedName>
        <fullName evidence="1">RNA helicase</fullName>
        <ecNumber evidence="1">3.6.4.13</ecNumber>
    </recommendedName>
</protein>
<dbReference type="SUPFAM" id="SSF52540">
    <property type="entry name" value="P-loop containing nucleoside triphosphate hydrolases"/>
    <property type="match status" value="1"/>
</dbReference>
<dbReference type="PROSITE" id="PS51192">
    <property type="entry name" value="HELICASE_ATP_BIND_1"/>
    <property type="match status" value="1"/>
</dbReference>
<evidence type="ECO:0000259" key="8">
    <source>
        <dbReference type="PROSITE" id="PS51195"/>
    </source>
</evidence>
<dbReference type="InterPro" id="IPR014001">
    <property type="entry name" value="Helicase_ATP-bd"/>
</dbReference>
<sequence>FKHIESFKSSGLREVLIEKLVKCNYTTPTPIQKYPVIINGRDMMTTAQTGYDLIFDRDYCEPRCVIMSPTRELAIQIHDVVFKWIHETCIGQSIIYGDSTTGHQRNTLANGIHILVVTPGRLNDFVSRGYISFKSLRFIVLNEADRMLAMDFKPDIEKILNHETMVDIHTRQTRWQMIFKRYLKLI</sequence>
<accession>A0A6G0U710</accession>
<dbReference type="InterPro" id="IPR027417">
    <property type="entry name" value="P-loop_NTPase"/>
</dbReference>
<feature type="domain" description="DEAD-box RNA helicase Q" evidence="8">
    <location>
        <begin position="5"/>
        <end position="33"/>
    </location>
</feature>
<dbReference type="GO" id="GO:0003676">
    <property type="term" value="F:nucleic acid binding"/>
    <property type="evidence" value="ECO:0007669"/>
    <property type="project" value="InterPro"/>
</dbReference>
<organism evidence="9 10">
    <name type="scientific">Aphis glycines</name>
    <name type="common">Soybean aphid</name>
    <dbReference type="NCBI Taxonomy" id="307491"/>
    <lineage>
        <taxon>Eukaryota</taxon>
        <taxon>Metazoa</taxon>
        <taxon>Ecdysozoa</taxon>
        <taxon>Arthropoda</taxon>
        <taxon>Hexapoda</taxon>
        <taxon>Insecta</taxon>
        <taxon>Pterygota</taxon>
        <taxon>Neoptera</taxon>
        <taxon>Paraneoptera</taxon>
        <taxon>Hemiptera</taxon>
        <taxon>Sternorrhyncha</taxon>
        <taxon>Aphidomorpha</taxon>
        <taxon>Aphidoidea</taxon>
        <taxon>Aphididae</taxon>
        <taxon>Aphidini</taxon>
        <taxon>Aphis</taxon>
        <taxon>Aphis</taxon>
    </lineage>
</organism>
<dbReference type="EMBL" id="VYZN01000001">
    <property type="protein sequence ID" value="KAE9544915.1"/>
    <property type="molecule type" value="Genomic_DNA"/>
</dbReference>
<dbReference type="PROSITE" id="PS51195">
    <property type="entry name" value="Q_MOTIF"/>
    <property type="match status" value="1"/>
</dbReference>
<dbReference type="OrthoDB" id="196131at2759"/>
<gene>
    <name evidence="9" type="ORF">AGLY_000458</name>
</gene>
<dbReference type="GO" id="GO:0016787">
    <property type="term" value="F:hydrolase activity"/>
    <property type="evidence" value="ECO:0007669"/>
    <property type="project" value="UniProtKB-KW"/>
</dbReference>
<keyword evidence="5" id="KW-0067">ATP-binding</keyword>
<evidence type="ECO:0000256" key="4">
    <source>
        <dbReference type="ARBA" id="ARBA00022806"/>
    </source>
</evidence>